<reference evidence="3 4" key="1">
    <citation type="journal article" date="2015" name="Genome Announc.">
        <title>Thirty-Two Complete Genome Assemblies of Nine Yersinia Species, Including Y. pestis, Y. pseudotuberculosis, and Y. enterocolitica.</title>
        <authorList>
            <person name="Johnson S.L."/>
            <person name="Daligault H.E."/>
            <person name="Davenport K.W."/>
            <person name="Jaissle J."/>
            <person name="Frey K.G."/>
            <person name="Ladner J.T."/>
            <person name="Broomall S.M."/>
            <person name="Bishop-Lilly K.A."/>
            <person name="Bruce D.C."/>
            <person name="Coyne S.R."/>
            <person name="Gibbons H.S."/>
            <person name="Lo C.C."/>
            <person name="Munk A.C."/>
            <person name="Rosenzweig C.N."/>
            <person name="Koroleva G.I."/>
            <person name="Palacios G.F."/>
            <person name="Redden C.L."/>
            <person name="Xu Y."/>
            <person name="Minogue T.D."/>
            <person name="Chain P.S."/>
        </authorList>
    </citation>
    <scope>NUCLEOTIDE SEQUENCE [LARGE SCALE GENOMIC DNA]</scope>
    <source>
        <strain evidence="3 4">Y231</strain>
    </source>
</reference>
<evidence type="ECO:0000256" key="2">
    <source>
        <dbReference type="SAM" id="SignalP"/>
    </source>
</evidence>
<feature type="signal peptide" evidence="2">
    <location>
        <begin position="1"/>
        <end position="20"/>
    </location>
</feature>
<evidence type="ECO:0000313" key="3">
    <source>
        <dbReference type="EMBL" id="AJJ36983.1"/>
    </source>
</evidence>
<accession>A0ABM5SRA2</accession>
<feature type="region of interest" description="Disordered" evidence="1">
    <location>
        <begin position="79"/>
        <end position="122"/>
    </location>
</feature>
<dbReference type="InterPro" id="IPR019638">
    <property type="entry name" value="DUF2502"/>
</dbReference>
<evidence type="ECO:0000256" key="1">
    <source>
        <dbReference type="SAM" id="MobiDB-lite"/>
    </source>
</evidence>
<sequence>MKRYLLLLGILSLMPLIAQADVSLDINIPGVSLHLGDQDNRGYYWDGYDWRPPQWWHEHRDGHIGDRSERGYYWDGGRWQRPSEHDGHNPFRGPEPSERNSGSDSRGNQSQHNENNGPGQLGNNHSVVNWVIIIVWATQANRESQIAQGVRIIMVVMAVSRSSPRKVMVIADNK</sequence>
<dbReference type="Proteomes" id="UP000031883">
    <property type="component" value="Chromosome"/>
</dbReference>
<keyword evidence="2" id="KW-0732">Signal</keyword>
<dbReference type="Pfam" id="PF10697">
    <property type="entry name" value="DUF2502"/>
    <property type="match status" value="1"/>
</dbReference>
<name>A0ABM5SRA2_9GAMM</name>
<protein>
    <recommendedName>
        <fullName evidence="5">DUF2502 domain-containing protein</fullName>
    </recommendedName>
</protein>
<feature type="compositionally biased region" description="Polar residues" evidence="1">
    <location>
        <begin position="99"/>
        <end position="122"/>
    </location>
</feature>
<gene>
    <name evidence="3" type="ORF">CH54_260</name>
</gene>
<proteinExistence type="predicted"/>
<feature type="chain" id="PRO_5046451155" description="DUF2502 domain-containing protein" evidence="2">
    <location>
        <begin position="21"/>
        <end position="174"/>
    </location>
</feature>
<keyword evidence="4" id="KW-1185">Reference proteome</keyword>
<dbReference type="EMBL" id="CP009997">
    <property type="protein sequence ID" value="AJJ36983.1"/>
    <property type="molecule type" value="Genomic_DNA"/>
</dbReference>
<evidence type="ECO:0008006" key="5">
    <source>
        <dbReference type="Google" id="ProtNLM"/>
    </source>
</evidence>
<evidence type="ECO:0000313" key="4">
    <source>
        <dbReference type="Proteomes" id="UP000031883"/>
    </source>
</evidence>
<dbReference type="RefSeq" id="WP_144242879.1">
    <property type="nucleotide sequence ID" value="NZ_CP008955.1"/>
</dbReference>
<organism evidence="3 4">
    <name type="scientific">Yersinia rochesterensis</name>
    <dbReference type="NCBI Taxonomy" id="1604335"/>
    <lineage>
        <taxon>Bacteria</taxon>
        <taxon>Pseudomonadati</taxon>
        <taxon>Pseudomonadota</taxon>
        <taxon>Gammaproteobacteria</taxon>
        <taxon>Enterobacterales</taxon>
        <taxon>Yersiniaceae</taxon>
        <taxon>Yersinia</taxon>
    </lineage>
</organism>